<dbReference type="Pfam" id="PF05345">
    <property type="entry name" value="He_PIG"/>
    <property type="match status" value="3"/>
</dbReference>
<proteinExistence type="predicted"/>
<dbReference type="EMBL" id="FRYL01000011">
    <property type="protein sequence ID" value="SHO80511.1"/>
    <property type="molecule type" value="Genomic_DNA"/>
</dbReference>
<feature type="region of interest" description="Disordered" evidence="1">
    <location>
        <begin position="889"/>
        <end position="917"/>
    </location>
</feature>
<dbReference type="InterPro" id="IPR013320">
    <property type="entry name" value="ConA-like_dom_sf"/>
</dbReference>
<dbReference type="SMART" id="SM00736">
    <property type="entry name" value="CADG"/>
    <property type="match status" value="2"/>
</dbReference>
<dbReference type="GO" id="GO:0016020">
    <property type="term" value="C:membrane"/>
    <property type="evidence" value="ECO:0007669"/>
    <property type="project" value="InterPro"/>
</dbReference>
<evidence type="ECO:0000259" key="2">
    <source>
        <dbReference type="SMART" id="SM00736"/>
    </source>
</evidence>
<dbReference type="GO" id="GO:0005509">
    <property type="term" value="F:calcium ion binding"/>
    <property type="evidence" value="ECO:0007669"/>
    <property type="project" value="InterPro"/>
</dbReference>
<dbReference type="InterPro" id="IPR038081">
    <property type="entry name" value="CalX-like_sf"/>
</dbReference>
<name>A0A1W1EI18_9ZZZZ</name>
<dbReference type="InterPro" id="IPR013783">
    <property type="entry name" value="Ig-like_fold"/>
</dbReference>
<dbReference type="SUPFAM" id="SSF141072">
    <property type="entry name" value="CalX-like"/>
    <property type="match status" value="1"/>
</dbReference>
<feature type="domain" description="Dystroglycan-type cadherin-like" evidence="2">
    <location>
        <begin position="232"/>
        <end position="322"/>
    </location>
</feature>
<reference evidence="3" key="1">
    <citation type="submission" date="2016-10" db="EMBL/GenBank/DDBJ databases">
        <authorList>
            <person name="de Groot N.N."/>
        </authorList>
    </citation>
    <scope>NUCLEOTIDE SEQUENCE</scope>
</reference>
<dbReference type="Pfam" id="PF23981">
    <property type="entry name" value="DUF7305"/>
    <property type="match status" value="1"/>
</dbReference>
<evidence type="ECO:0000313" key="3">
    <source>
        <dbReference type="EMBL" id="SHO80511.1"/>
    </source>
</evidence>
<dbReference type="InterPro" id="IPR055729">
    <property type="entry name" value="DUF7305"/>
</dbReference>
<sequence length="2614" mass="286854">MFATDTPPNSCSSSYSIATLDGVSSDISNVENKYVGNWSNNKNIYLKFTPLASGSLQLSESNLAYNQMEVKFYVGTGCDSSNKYNGSSNSLTHSSSFDVVAGTTYNVKLVKKSTAYMKYALKFSFTKTADPDPEWISPTPSAGTYSPKFDVGESINIPIAVSNSSGLTYRLSGTTDRAGLNISMDSSTGRITGSFTEGDRRNLVKFYALRGTTKVLERTIYLESNALGGTPPTLGALSDQNIIKGEAFNYQLTATEPDGDTITYEVAGDLPSGLTLNSSTGLISGTPTRAEEAYLTVIASDKDGNSEEDYLNIFVTEPVASVGEYSCNGEDVANINGATSSASKFYHTGEDVHKVANGGRYFKFKTSVNGEITIHYKTTKNVSGYAGHKLKIGRNCGGTQIHSGGWSKDDSKTFNVTSNTTYYIKVQEANRENVLNFDIDFNFVAEGGTPPIFNDITPNPYEIIRIDDNVSLDLSQFVTKTDGDDIISYRISLGSLPSGINLDSTTGILSGNATQDGDFLIAIRARDVDGESNTKYLRMIVSGTPPTINTIPQQIILKDTDYSLDLSNFVNKTQGDDITEYNLTGNLPDGISFNGSTLSGKSTDIGIYDLSLVASDIDGDSEIRNFELNITRELGDITYIDSTDDICYGEVTSTGISMGPMKMMYTETTPIISTTTDTLTNVQVLFEENGMNFSFMSGCGIDGTDEEGKKCNRLDDINMGPMSAFSKGILFNPMPVYRANDEHSVYVSAMMEFSMNPQDTLRATYNKNGVYYRGVVQPCQSTSNEDLEDEEIPNDNSDIFPVNCGVFQDGLQTRAIDSKVDFSSGSAKLYNNPDENLNTYYTPVNGGSGNDITCNNTNGVNGANASCEPSHHGAQSLIDPEGGMKYPSSFTLSTPVSTSNKNVNYTTNSSGTKLTENSYNRISSDWNSGTTSIPFEISTRVLVNNIKNGASSALITFKSADTSEYEFIIDKIETKENAEFKTDDRLAKNIKIGSIVQYDRTTQGSAKVIVDFQAKQTIKIDKLYIGHTSRYTLKAPYININDIKDISGAGQENIINIYANYLDIGTLDLGDATQLNIMPYTTGKKVVVKMNEFNTGSKNDIEFDGGTYYIKKLDTQGSGNGYKWNMKNRVNLIIEDDYETISKIGINSDTTGGSNLCNDSHSALNLFIFSYGNFRVHNDSRIVGSIYSKKDVVLGSASYVKGAVSADKLITLDNGTKVCYDSDLADSGYADCNLTGNEEDEPAISQCGIFPSALQTYNKLELDGGWGNQVTVLDVDNVVAPVEKIVPQDGVDSDEDGNNITYDASCDDMGSCIVKSPNIIDYNIPFKATSDLSSTDIDVSTTISQKEVGSYRLTQRDITVTFEASEQYSSGRKYMMIGNLDSTKKAGIKYIFKDGDYYINSWRHQGNDLTIEAVGKVRIFLKDDLRWEGSELTVNKGGVASNFFIFGQSDFLFPNRGSAKWDVTAFFYTKGDFTLSANANSGEGFIGGVTAENDLYLHNNAKFKYDPTGLDSNGMGDCGTFVEFSKPAYYFKEPAIDGGVEFIKYQEVNITLSEPVDYDVVVEYKTFDAGESNDSIYSSEFNESIHAEAIYDYVENNPNPEQVTIPAGEVSALVETTINRDNYIENDEVFFATIKLVTTGHDITLGSIKETNLTIAGQTEDDVPMCFEDDFDGSLDDKWRTLFSSGGFEPKIVDGKLRLTDREHQLATAVTKDYYFLAKWNLIEVEFLQYAYGGCREGSTATRGGGIGTYGADGIVMVLFDSRVGESPEPGAFGGSIGYAQMRTRNGFQKGFEGGWLGMAIDEYGNFANPTEGRNGGVYVRAGRSYSDGISIRGSSGDLSGSDRYHGYAYLGGTRDLDYQIATRNTSPNRKGDKYKFRVDARDPAKLLISLQRDGGNGYQTVIEEFDAKDPIYKQSETPEKVRIAFTSGTGGGCNNHDIDELSIKGVCRVYNSDLFNKGPFGAWDVAGSDIGHKLIRTKVVNKPFSLLITSLMPGRAEYQIKDKITSNMSDTLRFYEQAVETLRKNGYSANISSFPIKVKYELVDASNMNSTEVITTTVDNGDGEMFNATKQDRKVKDFNVASAYRKVKVRFTMCADYDRASGKYAVYPYEACDKFTPDTVPPTPNVLGYRYVYSDDSFAIRPDKFNSNIAGKYIAQKPSEITFTALDASTTPKATLRYNESQGDSFNVTLTNTNSDCSILNPSFTPNVNFSDGKVTADYKLPNVSTYKLKISEIPNQEFAVIDVDDTVDDKRYITPYTSDVITVLPSSLKVDNITLNNFNNNPYTHLSDLDLDQTSNLDNTMASTLGFTVTALRDDNSIAPNYDGSCVAQKAIADINLEATQDTPEKVTEFLQFVKSDGTIGGEKRDNNDEGILFNYPIPRTAYKDGIANLSIPFNFKKDLHNPTSPFDVNISDIEVKEDIASGLSTLASNYDTNRTFSDINTTFVYSRVRASKKIYPEVIENFKVTPILSDIFCSLSSERCDNYGLDTETNIINENNWFINSRFQSVTQKDGTIGSSVEKGEGITVSNIDIRDNGVDDTVVVTNNGKQEQLVEIQLQPDIWLRYDSDNDMGFPSYEVDFIPPPNEAWSGVGTTGNVLDGNGSSSKIRHRANW</sequence>
<evidence type="ECO:0000256" key="1">
    <source>
        <dbReference type="SAM" id="MobiDB-lite"/>
    </source>
</evidence>
<dbReference type="InterPro" id="IPR015919">
    <property type="entry name" value="Cadherin-like_sf"/>
</dbReference>
<protein>
    <submittedName>
        <fullName evidence="3">MSHA biogenesis protein MshQ</fullName>
    </submittedName>
</protein>
<dbReference type="SUPFAM" id="SSF49899">
    <property type="entry name" value="Concanavalin A-like lectins/glucanases"/>
    <property type="match status" value="1"/>
</dbReference>
<gene>
    <name evidence="3" type="ORF">MNB_SV-15-1379</name>
</gene>
<dbReference type="Gene3D" id="2.60.40.10">
    <property type="entry name" value="Immunoglobulins"/>
    <property type="match status" value="3"/>
</dbReference>
<accession>A0A1W1EI18</accession>
<feature type="domain" description="Dystroglycan-type cadherin-like" evidence="2">
    <location>
        <begin position="461"/>
        <end position="548"/>
    </location>
</feature>
<dbReference type="SUPFAM" id="SSF49313">
    <property type="entry name" value="Cadherin-like"/>
    <property type="match status" value="3"/>
</dbReference>
<dbReference type="InterPro" id="IPR006644">
    <property type="entry name" value="Cadg"/>
</dbReference>
<organism evidence="3">
    <name type="scientific">hydrothermal vent metagenome</name>
    <dbReference type="NCBI Taxonomy" id="652676"/>
    <lineage>
        <taxon>unclassified sequences</taxon>
        <taxon>metagenomes</taxon>
        <taxon>ecological metagenomes</taxon>
    </lineage>
</organism>
<dbReference type="Gene3D" id="2.60.40.2030">
    <property type="match status" value="1"/>
</dbReference>